<organism evidence="3 4">
    <name type="scientific">Sunxiuqinia elliptica</name>
    <dbReference type="NCBI Taxonomy" id="655355"/>
    <lineage>
        <taxon>Bacteria</taxon>
        <taxon>Pseudomonadati</taxon>
        <taxon>Bacteroidota</taxon>
        <taxon>Bacteroidia</taxon>
        <taxon>Marinilabiliales</taxon>
        <taxon>Prolixibacteraceae</taxon>
        <taxon>Sunxiuqinia</taxon>
    </lineage>
</organism>
<accession>A0A1I2M1N0</accession>
<dbReference type="Gene3D" id="3.20.20.80">
    <property type="entry name" value="Glycosidases"/>
    <property type="match status" value="1"/>
</dbReference>
<dbReference type="InterPro" id="IPR013783">
    <property type="entry name" value="Ig-like_fold"/>
</dbReference>
<keyword evidence="3" id="KW-0449">Lipoprotein</keyword>
<dbReference type="RefSeq" id="WP_093921658.1">
    <property type="nucleotide sequence ID" value="NZ_FONW01000018.1"/>
</dbReference>
<dbReference type="InterPro" id="IPR052177">
    <property type="entry name" value="Divisome_Glycosyl_Hydrolase"/>
</dbReference>
<protein>
    <submittedName>
        <fullName evidence="3">Uncharacterized lipoprotein YddW, UPF0748 family</fullName>
    </submittedName>
</protein>
<evidence type="ECO:0000259" key="2">
    <source>
        <dbReference type="Pfam" id="PF02638"/>
    </source>
</evidence>
<evidence type="ECO:0000313" key="3">
    <source>
        <dbReference type="EMBL" id="SFF85403.1"/>
    </source>
</evidence>
<dbReference type="InterPro" id="IPR003790">
    <property type="entry name" value="GHL10"/>
</dbReference>
<dbReference type="Proteomes" id="UP000198964">
    <property type="component" value="Unassembled WGS sequence"/>
</dbReference>
<proteinExistence type="predicted"/>
<reference evidence="3 4" key="1">
    <citation type="submission" date="2016-10" db="EMBL/GenBank/DDBJ databases">
        <authorList>
            <person name="de Groot N.N."/>
        </authorList>
    </citation>
    <scope>NUCLEOTIDE SEQUENCE [LARGE SCALE GENOMIC DNA]</scope>
    <source>
        <strain evidence="3 4">CGMCC 1.9156</strain>
    </source>
</reference>
<dbReference type="Gene3D" id="2.60.40.10">
    <property type="entry name" value="Immunoglobulins"/>
    <property type="match status" value="1"/>
</dbReference>
<feature type="domain" description="Glycosyl hydrolase-like 10" evidence="2">
    <location>
        <begin position="27"/>
        <end position="334"/>
    </location>
</feature>
<dbReference type="InterPro" id="IPR017853">
    <property type="entry name" value="GH"/>
</dbReference>
<dbReference type="PANTHER" id="PTHR43405">
    <property type="entry name" value="GLYCOSYL HYDROLASE DIGH"/>
    <property type="match status" value="1"/>
</dbReference>
<name>A0A1I2M1N0_9BACT</name>
<dbReference type="PANTHER" id="PTHR43405:SF1">
    <property type="entry name" value="GLYCOSYL HYDROLASE DIGH"/>
    <property type="match status" value="1"/>
</dbReference>
<dbReference type="STRING" id="655355.SAMN05216283_11820"/>
<keyword evidence="1" id="KW-0732">Signal</keyword>
<evidence type="ECO:0000256" key="1">
    <source>
        <dbReference type="ARBA" id="ARBA00022729"/>
    </source>
</evidence>
<gene>
    <name evidence="3" type="ORF">SAMN05216283_11820</name>
</gene>
<keyword evidence="4" id="KW-1185">Reference proteome</keyword>
<sequence>MRTTIGLVFLLLFLSFTGFSQVSPKREFRASWVATVANIDWPSKPGLSAGRQQQEAIILLNKLQQLGMNAVIFQMRPTADAFYPSELEPWSRYLTGTPGEDPGYDPLQFWVQECHKRNMEFHAWFNPYRVALKYDEPLAANHIAFRHPEWVLKYGNSLYFDPGLPEARQFITDVVVDVVRRYDVDAIHFDDYFYPYPIIGEAFPDSTSFEKYHGNFSKAEITDWRRENVNKTIQQLSQSIKSVKPWVKFGISPFGVWRNIADDPRGSKTTAGNTNYDHLYADVILWLEKGWIDYMLPQLYWQIGHPAVDFLTLSNWWKDHAYDRAMYIGHGVYKSDPTSNIVEWRQASQLPNQIRITRKIKEIGGSAFYSAKHFSRDIIGFQDTLSNQLYAYPALVPPMPWIDNQAPANLRKVKKGWGKVLKWKPQKAEQELDKAVRYIVYRNKVGETFDADDPHFIYRITEDTRLELRKTPNKIAYEFRVSALDRLQNESPVSDPVIIKL</sequence>
<dbReference type="EMBL" id="FONW01000018">
    <property type="protein sequence ID" value="SFF85403.1"/>
    <property type="molecule type" value="Genomic_DNA"/>
</dbReference>
<dbReference type="Pfam" id="PF02638">
    <property type="entry name" value="GHL10"/>
    <property type="match status" value="1"/>
</dbReference>
<evidence type="ECO:0000313" key="4">
    <source>
        <dbReference type="Proteomes" id="UP000198964"/>
    </source>
</evidence>
<dbReference type="AlphaFoldDB" id="A0A1I2M1N0"/>
<dbReference type="SUPFAM" id="SSF51445">
    <property type="entry name" value="(Trans)glycosidases"/>
    <property type="match status" value="1"/>
</dbReference>